<dbReference type="Pfam" id="PF06445">
    <property type="entry name" value="GyrI-like"/>
    <property type="match status" value="1"/>
</dbReference>
<dbReference type="InterPro" id="IPR029442">
    <property type="entry name" value="GyrI-like"/>
</dbReference>
<dbReference type="Gene3D" id="3.20.80.10">
    <property type="entry name" value="Regulatory factor, effector binding domain"/>
    <property type="match status" value="1"/>
</dbReference>
<comment type="caution">
    <text evidence="2">The sequence shown here is derived from an EMBL/GenBank/DDBJ whole genome shotgun (WGS) entry which is preliminary data.</text>
</comment>
<dbReference type="SUPFAM" id="SSF55136">
    <property type="entry name" value="Probable bacterial effector-binding domain"/>
    <property type="match status" value="1"/>
</dbReference>
<sequence length="204" mass="23323">MEKTDFKKTLKHLYRPSAKDFALVEVPAMRFVMVDGFGNPNTAPAYKRAVEWLYSVSYALKFASKKQLERDYGVLPLEGLWWAEDMDAFTAGDKDKWSWTAMIMQPDWITDAMFAAAADKARGKLGDPPESLRLETYDEGLSVQIMHIGPYDAEGPTIARLHQQFIPRNGLTENGHHHEIYLSDPRRVAPEKLKTIIRQPVKRV</sequence>
<keyword evidence="3" id="KW-1185">Reference proteome</keyword>
<feature type="domain" description="GyrI-like small molecule binding" evidence="1">
    <location>
        <begin position="22"/>
        <end position="202"/>
    </location>
</feature>
<evidence type="ECO:0000313" key="2">
    <source>
        <dbReference type="EMBL" id="RKF06620.1"/>
    </source>
</evidence>
<dbReference type="PIRSF" id="PIRSF031644">
    <property type="entry name" value="UCP031644"/>
    <property type="match status" value="1"/>
</dbReference>
<protein>
    <recommendedName>
        <fullName evidence="1">GyrI-like small molecule binding domain-containing protein</fullName>
    </recommendedName>
</protein>
<dbReference type="Proteomes" id="UP000246132">
    <property type="component" value="Unassembled WGS sequence"/>
</dbReference>
<dbReference type="EMBL" id="QFWV02000006">
    <property type="protein sequence ID" value="RKF06620.1"/>
    <property type="molecule type" value="Genomic_DNA"/>
</dbReference>
<evidence type="ECO:0000259" key="1">
    <source>
        <dbReference type="Pfam" id="PF06445"/>
    </source>
</evidence>
<dbReference type="AlphaFoldDB" id="A0A3A8AG37"/>
<dbReference type="RefSeq" id="WP_109769158.1">
    <property type="nucleotide sequence ID" value="NZ_QFWV02000006.1"/>
</dbReference>
<name>A0A3A8AG37_9HYPH</name>
<gene>
    <name evidence="2" type="ORF">DEM25_010175</name>
</gene>
<accession>A0A3A8AG37</accession>
<dbReference type="InterPro" id="IPR008319">
    <property type="entry name" value="GyrI-like_CCH_Lin2189-like"/>
</dbReference>
<proteinExistence type="predicted"/>
<evidence type="ECO:0000313" key="3">
    <source>
        <dbReference type="Proteomes" id="UP000246132"/>
    </source>
</evidence>
<organism evidence="2 3">
    <name type="scientific">Oceaniradius stylonematis</name>
    <dbReference type="NCBI Taxonomy" id="2184161"/>
    <lineage>
        <taxon>Bacteria</taxon>
        <taxon>Pseudomonadati</taxon>
        <taxon>Pseudomonadota</taxon>
        <taxon>Alphaproteobacteria</taxon>
        <taxon>Hyphomicrobiales</taxon>
        <taxon>Ahrensiaceae</taxon>
        <taxon>Oceaniradius</taxon>
    </lineage>
</organism>
<dbReference type="InterPro" id="IPR011256">
    <property type="entry name" value="Reg_factor_effector_dom_sf"/>
</dbReference>
<reference evidence="2 3" key="1">
    <citation type="journal article" date="2018" name="Int. J. Syst. Bacteriol.">
        <title>Oceaniradius stylonemae gen. nov., sp. nov., isolated from a red alga, Stylonema cornu-cervi.</title>
        <authorList>
            <person name="Jeong S."/>
        </authorList>
    </citation>
    <scope>NUCLEOTIDE SEQUENCE [LARGE SCALE GENOMIC DNA]</scope>
    <source>
        <strain evidence="2 3">StC1</strain>
    </source>
</reference>
<dbReference type="OrthoDB" id="4772335at2"/>